<reference evidence="10 11" key="1">
    <citation type="journal article" date="2014" name="Int. J. Syst. Evol. Microbiol.">
        <title>Complete genome sequence of Corynebacterium casei LMG S-19264T (=DSM 44701T), isolated from a smear-ripened cheese.</title>
        <authorList>
            <consortium name="US DOE Joint Genome Institute (JGI-PGF)"/>
            <person name="Walter F."/>
            <person name="Albersmeier A."/>
            <person name="Kalinowski J."/>
            <person name="Ruckert C."/>
        </authorList>
    </citation>
    <scope>NUCLEOTIDE SEQUENCE [LARGE SCALE GENOMIC DNA]</scope>
    <source>
        <strain evidence="10 11">CECT 8670</strain>
    </source>
</reference>
<dbReference type="InterPro" id="IPR008969">
    <property type="entry name" value="CarboxyPept-like_regulatory"/>
</dbReference>
<evidence type="ECO:0000313" key="10">
    <source>
        <dbReference type="EMBL" id="MDN3620003.1"/>
    </source>
</evidence>
<dbReference type="Gene3D" id="2.40.170.20">
    <property type="entry name" value="TonB-dependent receptor, beta-barrel domain"/>
    <property type="match status" value="1"/>
</dbReference>
<dbReference type="InterPro" id="IPR036942">
    <property type="entry name" value="Beta-barrel_TonB_sf"/>
</dbReference>
<keyword evidence="8" id="KW-0732">Signal</keyword>
<evidence type="ECO:0000256" key="1">
    <source>
        <dbReference type="ARBA" id="ARBA00004571"/>
    </source>
</evidence>
<dbReference type="InterPro" id="IPR012910">
    <property type="entry name" value="Plug_dom"/>
</dbReference>
<dbReference type="RefSeq" id="WP_261972725.1">
    <property type="nucleotide sequence ID" value="NZ_CP103460.1"/>
</dbReference>
<sequence>MKLNFLLKNKILAYSLLSLFAVLFCSFDASAQRTTINGTVTDSADNTPLPGVSVVVKGTKRGVSTDFDGNFTIKAKIGETLVFAYLGMQNKEVEITKTQLNISLDSDTESLEEIVVVGYGTVKKKELTGAVNRVVTGDIDKFVTPDVASALQGQVAGVNVTASSGEPGEAANIQIRGVTSLIGSNTPLFVVNGIPQIGDPGLSPNEIESIDILKDAASTAIYGARGAAGVILITTKQGKAGQMNVGFNYTFGLQTVGDEATPLMNTEGQLFYEVNRNAYTAISFDHIVARYPEWINNDNKFDDYVLNRYAEVKNYDFSVSGGAEKFTYNVVGSLFDQDGSIVNSNFKRYNGRASTTYNTDNWKIDGSLSFTIEKRRRSSAGLIVQAGRYKPYYPAIDPDEESVDGSAIGGVRTPSVALNQALRQLDNSNRDRINASLSVNRKLSESLDFITRVGVSVTNDIRNIFKPSFSLYDLENDEVITDDTRSGVIAIASRTNKFSWDASLNYKKKFGNHSIGATVALALEEDNHQSFDASIQGVSNNNLLVLDGGTINQLVNSGYNPDISGTTDNYNKKTVGTIGRLQYNYKGKYLVSALARYDGSSRFGSEYRWGTFPSISAAWNVSDEDFWEPIKATVNSLKVRLSHGTVGNDSFSDYEYASTIAPFGDYVFDEGDSGEEFGTSIISYANADVKWETSVSNNVGVDLSFLRNKITVTADYYNTKKRDMLFPVTLPGSAGAYYDNILVLNIGDMENKGFEFATNYRGKVGESNLRLGATFTTNSNKITKMQDGVTIVPNNGVRLVNETTESTVSFIAVGREAGSFFLYETNGVVQTDEQLAAYRSLEGREDAEKGDLIYVDTNNDGKINNSDRVYKGSGLPDFEYGLNLNWNYKSFDLSMNWYGTVGAEVLNGNKAASYNYERHQDLKNMWTPNNPTSQIPIFRGDASDHYNYSGLTDYWLENGDYLRLKQISLGYTLSEEVTSKIGLDKFRFFLTAQNALTFTKYSGYDPEVGSNNVARRGIDNSRYPLAAIYSFGLNINF</sequence>
<accession>A0AAJ1QX99</accession>
<dbReference type="GO" id="GO:0009279">
    <property type="term" value="C:cell outer membrane"/>
    <property type="evidence" value="ECO:0007669"/>
    <property type="project" value="UniProtKB-SubCell"/>
</dbReference>
<dbReference type="Gene3D" id="2.60.40.1120">
    <property type="entry name" value="Carboxypeptidase-like, regulatory domain"/>
    <property type="match status" value="1"/>
</dbReference>
<dbReference type="Pfam" id="PF07715">
    <property type="entry name" value="Plug"/>
    <property type="match status" value="1"/>
</dbReference>
<feature type="chain" id="PRO_5042615144" evidence="8">
    <location>
        <begin position="32"/>
        <end position="1037"/>
    </location>
</feature>
<dbReference type="NCBIfam" id="TIGR04057">
    <property type="entry name" value="SusC_RagA_signa"/>
    <property type="match status" value="1"/>
</dbReference>
<dbReference type="EMBL" id="JAUFQH010000008">
    <property type="protein sequence ID" value="MDN3620003.1"/>
    <property type="molecule type" value="Genomic_DNA"/>
</dbReference>
<dbReference type="InterPro" id="IPR039426">
    <property type="entry name" value="TonB-dep_rcpt-like"/>
</dbReference>
<comment type="similarity">
    <text evidence="7">Belongs to the TonB-dependent receptor family.</text>
</comment>
<keyword evidence="4 7" id="KW-0812">Transmembrane</keyword>
<evidence type="ECO:0000256" key="3">
    <source>
        <dbReference type="ARBA" id="ARBA00022452"/>
    </source>
</evidence>
<dbReference type="Gene3D" id="2.170.130.10">
    <property type="entry name" value="TonB-dependent receptor, plug domain"/>
    <property type="match status" value="1"/>
</dbReference>
<keyword evidence="2 7" id="KW-0813">Transport</keyword>
<keyword evidence="3 7" id="KW-1134">Transmembrane beta strand</keyword>
<organism evidence="10 11">
    <name type="scientific">Polaribacter sejongensis</name>
    <dbReference type="NCBI Taxonomy" id="985043"/>
    <lineage>
        <taxon>Bacteria</taxon>
        <taxon>Pseudomonadati</taxon>
        <taxon>Bacteroidota</taxon>
        <taxon>Flavobacteriia</taxon>
        <taxon>Flavobacteriales</taxon>
        <taxon>Flavobacteriaceae</taxon>
    </lineage>
</organism>
<dbReference type="PROSITE" id="PS52016">
    <property type="entry name" value="TONB_DEPENDENT_REC_3"/>
    <property type="match status" value="1"/>
</dbReference>
<name>A0AAJ1QX99_9FLAO</name>
<evidence type="ECO:0000259" key="9">
    <source>
        <dbReference type="Pfam" id="PF07715"/>
    </source>
</evidence>
<dbReference type="AlphaFoldDB" id="A0AAJ1QX99"/>
<keyword evidence="10" id="KW-0675">Receptor</keyword>
<dbReference type="NCBIfam" id="TIGR04056">
    <property type="entry name" value="OMP_RagA_SusC"/>
    <property type="match status" value="1"/>
</dbReference>
<dbReference type="Pfam" id="PF13715">
    <property type="entry name" value="CarbopepD_reg_2"/>
    <property type="match status" value="1"/>
</dbReference>
<evidence type="ECO:0000256" key="4">
    <source>
        <dbReference type="ARBA" id="ARBA00022692"/>
    </source>
</evidence>
<dbReference type="InterPro" id="IPR023997">
    <property type="entry name" value="TonB-dep_OMP_SusC/RagA_CS"/>
</dbReference>
<feature type="signal peptide" evidence="8">
    <location>
        <begin position="1"/>
        <end position="31"/>
    </location>
</feature>
<evidence type="ECO:0000313" key="11">
    <source>
        <dbReference type="Proteomes" id="UP001228636"/>
    </source>
</evidence>
<keyword evidence="5 7" id="KW-0472">Membrane</keyword>
<proteinExistence type="inferred from homology"/>
<dbReference type="SUPFAM" id="SSF49464">
    <property type="entry name" value="Carboxypeptidase regulatory domain-like"/>
    <property type="match status" value="1"/>
</dbReference>
<dbReference type="InterPro" id="IPR037066">
    <property type="entry name" value="Plug_dom_sf"/>
</dbReference>
<dbReference type="SUPFAM" id="SSF56935">
    <property type="entry name" value="Porins"/>
    <property type="match status" value="1"/>
</dbReference>
<comment type="subcellular location">
    <subcellularLocation>
        <location evidence="1 7">Cell outer membrane</location>
        <topology evidence="1 7">Multi-pass membrane protein</topology>
    </subcellularLocation>
</comment>
<protein>
    <submittedName>
        <fullName evidence="10">TonB-dependent receptor</fullName>
    </submittedName>
</protein>
<evidence type="ECO:0000256" key="7">
    <source>
        <dbReference type="PROSITE-ProRule" id="PRU01360"/>
    </source>
</evidence>
<keyword evidence="6 7" id="KW-0998">Cell outer membrane</keyword>
<dbReference type="InterPro" id="IPR023996">
    <property type="entry name" value="TonB-dep_OMP_SusC/RagA"/>
</dbReference>
<evidence type="ECO:0000256" key="8">
    <source>
        <dbReference type="SAM" id="SignalP"/>
    </source>
</evidence>
<feature type="domain" description="TonB-dependent receptor plug" evidence="9">
    <location>
        <begin position="124"/>
        <end position="230"/>
    </location>
</feature>
<gene>
    <name evidence="10" type="ORF">QWY81_11115</name>
</gene>
<comment type="caution">
    <text evidence="10">The sequence shown here is derived from an EMBL/GenBank/DDBJ whole genome shotgun (WGS) entry which is preliminary data.</text>
</comment>
<dbReference type="Proteomes" id="UP001228636">
    <property type="component" value="Unassembled WGS sequence"/>
</dbReference>
<evidence type="ECO:0000256" key="6">
    <source>
        <dbReference type="ARBA" id="ARBA00023237"/>
    </source>
</evidence>
<evidence type="ECO:0000256" key="5">
    <source>
        <dbReference type="ARBA" id="ARBA00023136"/>
    </source>
</evidence>
<evidence type="ECO:0000256" key="2">
    <source>
        <dbReference type="ARBA" id="ARBA00022448"/>
    </source>
</evidence>